<keyword evidence="2" id="KW-0472">Membrane</keyword>
<keyword evidence="4" id="KW-1185">Reference proteome</keyword>
<feature type="compositionally biased region" description="Low complexity" evidence="1">
    <location>
        <begin position="152"/>
        <end position="165"/>
    </location>
</feature>
<dbReference type="EMBL" id="JAYFSI010000004">
    <property type="protein sequence ID" value="MEA5361872.1"/>
    <property type="molecule type" value="Genomic_DNA"/>
</dbReference>
<name>A0ABU5R6L0_9PSEU</name>
<evidence type="ECO:0008006" key="5">
    <source>
        <dbReference type="Google" id="ProtNLM"/>
    </source>
</evidence>
<dbReference type="Proteomes" id="UP001304298">
    <property type="component" value="Unassembled WGS sequence"/>
</dbReference>
<organism evidence="3 4">
    <name type="scientific">Amycolatopsis heterodermiae</name>
    <dbReference type="NCBI Taxonomy" id="3110235"/>
    <lineage>
        <taxon>Bacteria</taxon>
        <taxon>Bacillati</taxon>
        <taxon>Actinomycetota</taxon>
        <taxon>Actinomycetes</taxon>
        <taxon>Pseudonocardiales</taxon>
        <taxon>Pseudonocardiaceae</taxon>
        <taxon>Amycolatopsis</taxon>
    </lineage>
</organism>
<accession>A0ABU5R6L0</accession>
<sequence length="202" mass="19486">MSSSTTTPPPVPGDEPTAVLPAVEPTAEQIVASPAVEGDLNAEMRRAAKPFSRATMVLAGLVVLAAVFAGGAWTHAAFGSSSGSSGTPSGRQGGGGFGGTQAGGTQGGTQGGTGTGQQGGGFRGAGGRGTTGTVDRVDGTTVYVKTAQGQDVKVSTSDSTTVGVTQPGKLGDLKPGATVTIQGQAGDNGTVAAQAITQQAGR</sequence>
<dbReference type="RefSeq" id="WP_323329376.1">
    <property type="nucleotide sequence ID" value="NZ_JAYFSI010000004.1"/>
</dbReference>
<gene>
    <name evidence="3" type="ORF">VA596_20210</name>
</gene>
<feature type="region of interest" description="Disordered" evidence="1">
    <location>
        <begin position="147"/>
        <end position="171"/>
    </location>
</feature>
<feature type="compositionally biased region" description="Low complexity" evidence="1">
    <location>
        <begin position="78"/>
        <end position="90"/>
    </location>
</feature>
<evidence type="ECO:0000256" key="1">
    <source>
        <dbReference type="SAM" id="MobiDB-lite"/>
    </source>
</evidence>
<proteinExistence type="predicted"/>
<feature type="region of interest" description="Disordered" evidence="1">
    <location>
        <begin position="78"/>
        <end position="135"/>
    </location>
</feature>
<keyword evidence="2" id="KW-0812">Transmembrane</keyword>
<reference evidence="3 4" key="1">
    <citation type="submission" date="2023-12" db="EMBL/GenBank/DDBJ databases">
        <title>Amycolatopsis sp. V23-08.</title>
        <authorList>
            <person name="Somphong A."/>
        </authorList>
    </citation>
    <scope>NUCLEOTIDE SEQUENCE [LARGE SCALE GENOMIC DNA]</scope>
    <source>
        <strain evidence="3 4">V23-08</strain>
    </source>
</reference>
<evidence type="ECO:0000313" key="3">
    <source>
        <dbReference type="EMBL" id="MEA5361872.1"/>
    </source>
</evidence>
<comment type="caution">
    <text evidence="3">The sequence shown here is derived from an EMBL/GenBank/DDBJ whole genome shotgun (WGS) entry which is preliminary data.</text>
</comment>
<evidence type="ECO:0000313" key="4">
    <source>
        <dbReference type="Proteomes" id="UP001304298"/>
    </source>
</evidence>
<feature type="compositionally biased region" description="Gly residues" evidence="1">
    <location>
        <begin position="91"/>
        <end position="130"/>
    </location>
</feature>
<keyword evidence="2" id="KW-1133">Transmembrane helix</keyword>
<evidence type="ECO:0000256" key="2">
    <source>
        <dbReference type="SAM" id="Phobius"/>
    </source>
</evidence>
<feature type="transmembrane region" description="Helical" evidence="2">
    <location>
        <begin position="54"/>
        <end position="73"/>
    </location>
</feature>
<protein>
    <recommendedName>
        <fullName evidence="5">DUF5666 domain-containing protein</fullName>
    </recommendedName>
</protein>